<evidence type="ECO:0000256" key="2">
    <source>
        <dbReference type="ARBA" id="ARBA00022692"/>
    </source>
</evidence>
<evidence type="ECO:0000256" key="3">
    <source>
        <dbReference type="ARBA" id="ARBA00022989"/>
    </source>
</evidence>
<comment type="subcellular location">
    <subcellularLocation>
        <location evidence="1">Membrane</location>
        <topology evidence="1">Single-pass membrane protein</topology>
    </subcellularLocation>
</comment>
<dbReference type="InterPro" id="IPR007430">
    <property type="entry name" value="VirB8"/>
</dbReference>
<dbReference type="EMBL" id="LNYC01000021">
    <property type="protein sequence ID" value="KTD02108.1"/>
    <property type="molecule type" value="Genomic_DNA"/>
</dbReference>
<dbReference type="OrthoDB" id="9778195at2"/>
<evidence type="ECO:0000256" key="1">
    <source>
        <dbReference type="ARBA" id="ARBA00004167"/>
    </source>
</evidence>
<gene>
    <name evidence="5" type="primary">trbF_2</name>
    <name evidence="5" type="ORF">Lgee_0733</name>
</gene>
<proteinExistence type="predicted"/>
<comment type="caution">
    <text evidence="5">The sequence shown here is derived from an EMBL/GenBank/DDBJ whole genome shotgun (WGS) entry which is preliminary data.</text>
</comment>
<dbReference type="RefSeq" id="WP_028386340.1">
    <property type="nucleotide sequence ID" value="NZ_CAAAHN010000014.1"/>
</dbReference>
<dbReference type="NCBIfam" id="NF010462">
    <property type="entry name" value="PRK13887.1"/>
    <property type="match status" value="1"/>
</dbReference>
<dbReference type="Pfam" id="PF04335">
    <property type="entry name" value="VirB8"/>
    <property type="match status" value="1"/>
</dbReference>
<organism evidence="5 6">
    <name type="scientific">Legionella geestiana</name>
    <dbReference type="NCBI Taxonomy" id="45065"/>
    <lineage>
        <taxon>Bacteria</taxon>
        <taxon>Pseudomonadati</taxon>
        <taxon>Pseudomonadota</taxon>
        <taxon>Gammaproteobacteria</taxon>
        <taxon>Legionellales</taxon>
        <taxon>Legionellaceae</taxon>
        <taxon>Legionella</taxon>
    </lineage>
</organism>
<keyword evidence="6" id="KW-1185">Reference proteome</keyword>
<accession>A0A0W0U326</accession>
<protein>
    <submittedName>
        <fullName evidence="5">Conjugal transfer protein trbF</fullName>
    </submittedName>
</protein>
<keyword evidence="3" id="KW-1133">Transmembrane helix</keyword>
<dbReference type="CDD" id="cd16425">
    <property type="entry name" value="TrbF"/>
    <property type="match status" value="1"/>
</dbReference>
<dbReference type="Proteomes" id="UP000054785">
    <property type="component" value="Unassembled WGS sequence"/>
</dbReference>
<reference evidence="5 6" key="1">
    <citation type="submission" date="2015-11" db="EMBL/GenBank/DDBJ databases">
        <title>Genomic analysis of 38 Legionella species identifies large and diverse effector repertoires.</title>
        <authorList>
            <person name="Burstein D."/>
            <person name="Amaro F."/>
            <person name="Zusman T."/>
            <person name="Lifshitz Z."/>
            <person name="Cohen O."/>
            <person name="Gilbert J.A."/>
            <person name="Pupko T."/>
            <person name="Shuman H.A."/>
            <person name="Segal G."/>
        </authorList>
    </citation>
    <scope>NUCLEOTIDE SEQUENCE [LARGE SCALE GENOMIC DNA]</scope>
    <source>
        <strain evidence="5 6">ATCC 49504</strain>
    </source>
</reference>
<dbReference type="InterPro" id="IPR032710">
    <property type="entry name" value="NTF2-like_dom_sf"/>
</dbReference>
<dbReference type="PATRIC" id="fig|45065.4.peg.783"/>
<dbReference type="InterPro" id="IPR035658">
    <property type="entry name" value="TrbF"/>
</dbReference>
<dbReference type="SUPFAM" id="SSF54427">
    <property type="entry name" value="NTF2-like"/>
    <property type="match status" value="1"/>
</dbReference>
<dbReference type="Gene3D" id="3.10.450.230">
    <property type="entry name" value="VirB8 protein"/>
    <property type="match status" value="1"/>
</dbReference>
<dbReference type="GO" id="GO:0016020">
    <property type="term" value="C:membrane"/>
    <property type="evidence" value="ECO:0007669"/>
    <property type="project" value="UniProtKB-SubCell"/>
</dbReference>
<name>A0A0W0U326_9GAMM</name>
<keyword evidence="4" id="KW-0472">Membrane</keyword>
<sequence length="231" mass="25898">MKTTPANPWLNARRTWNHHTAGLMKSLQLWQFVSLASLLIAVTAVSGIIAIGSQSRFIPLVFQQDAQGNTLSVTRADRVQEATVDDMRTAVAHFIENIRMVTPDVDLQRKAVLQVYAYLDGQDAAVAKVNQFYQDNQESNPFVRAATETVSVDIRAILQQSAHTWQVDWIETVRNRDGSLKEKPAAMKALVTLYQNGELLDASNPTLLRNPHLLLVRDFNWSREMTSGVTP</sequence>
<dbReference type="STRING" id="45065.Lgee_0733"/>
<keyword evidence="2" id="KW-0812">Transmembrane</keyword>
<evidence type="ECO:0000256" key="4">
    <source>
        <dbReference type="ARBA" id="ARBA00023136"/>
    </source>
</evidence>
<dbReference type="AlphaFoldDB" id="A0A0W0U326"/>
<evidence type="ECO:0000313" key="6">
    <source>
        <dbReference type="Proteomes" id="UP000054785"/>
    </source>
</evidence>
<evidence type="ECO:0000313" key="5">
    <source>
        <dbReference type="EMBL" id="KTD02108.1"/>
    </source>
</evidence>